<protein>
    <recommendedName>
        <fullName evidence="3">TolC family protein</fullName>
    </recommendedName>
</protein>
<dbReference type="SUPFAM" id="SSF56954">
    <property type="entry name" value="Outer membrane efflux proteins (OEP)"/>
    <property type="match status" value="1"/>
</dbReference>
<comment type="caution">
    <text evidence="2">The sequence shown here is derived from an EMBL/GenBank/DDBJ whole genome shotgun (WGS) entry which is preliminary data.</text>
</comment>
<feature type="non-terminal residue" evidence="2">
    <location>
        <position position="80"/>
    </location>
</feature>
<feature type="chain" id="PRO_5031086398" description="TolC family protein" evidence="1">
    <location>
        <begin position="22"/>
        <end position="80"/>
    </location>
</feature>
<organism evidence="2">
    <name type="scientific">Thermodesulfatator atlanticus</name>
    <dbReference type="NCBI Taxonomy" id="501497"/>
    <lineage>
        <taxon>Bacteria</taxon>
        <taxon>Pseudomonadati</taxon>
        <taxon>Thermodesulfobacteriota</taxon>
        <taxon>Thermodesulfobacteria</taxon>
        <taxon>Thermodesulfobacteriales</taxon>
        <taxon>Thermodesulfatatoraceae</taxon>
        <taxon>Thermodesulfatator</taxon>
    </lineage>
</organism>
<name>A0A7V5U2Q1_9BACT</name>
<evidence type="ECO:0000313" key="2">
    <source>
        <dbReference type="EMBL" id="HHI97379.1"/>
    </source>
</evidence>
<sequence length="80" mass="8737">MFQKIGSLCMILTIFATSVAAAGPLSFEEALNLVFEKHPLLQTFAERERAVAFQAAQAARLENPELIFSLEDVFGSGEFG</sequence>
<keyword evidence="1" id="KW-0732">Signal</keyword>
<dbReference type="AlphaFoldDB" id="A0A7V5U2Q1"/>
<proteinExistence type="predicted"/>
<dbReference type="EMBL" id="DROK01000170">
    <property type="protein sequence ID" value="HHI97379.1"/>
    <property type="molecule type" value="Genomic_DNA"/>
</dbReference>
<dbReference type="Proteomes" id="UP000886101">
    <property type="component" value="Unassembled WGS sequence"/>
</dbReference>
<evidence type="ECO:0000256" key="1">
    <source>
        <dbReference type="SAM" id="SignalP"/>
    </source>
</evidence>
<gene>
    <name evidence="2" type="ORF">ENJ96_05965</name>
</gene>
<feature type="signal peptide" evidence="1">
    <location>
        <begin position="1"/>
        <end position="21"/>
    </location>
</feature>
<accession>A0A7V5U2Q1</accession>
<evidence type="ECO:0008006" key="3">
    <source>
        <dbReference type="Google" id="ProtNLM"/>
    </source>
</evidence>
<reference evidence="2" key="1">
    <citation type="journal article" date="2020" name="mSystems">
        <title>Genome- and Community-Level Interaction Insights into Carbon Utilization and Element Cycling Functions of Hydrothermarchaeota in Hydrothermal Sediment.</title>
        <authorList>
            <person name="Zhou Z."/>
            <person name="Liu Y."/>
            <person name="Xu W."/>
            <person name="Pan J."/>
            <person name="Luo Z.H."/>
            <person name="Li M."/>
        </authorList>
    </citation>
    <scope>NUCLEOTIDE SEQUENCE [LARGE SCALE GENOMIC DNA]</scope>
    <source>
        <strain evidence="2">HyVt-533</strain>
    </source>
</reference>